<dbReference type="RefSeq" id="WP_012362680.1">
    <property type="nucleotide sequence ID" value="NC_010549.1"/>
</dbReference>
<evidence type="ECO:0000313" key="1">
    <source>
        <dbReference type="EMBL" id="ACB62496.1"/>
    </source>
</evidence>
<evidence type="ECO:0000313" key="2">
    <source>
        <dbReference type="Proteomes" id="UP000001681"/>
    </source>
</evidence>
<accession>B1YMR9</accession>
<protein>
    <submittedName>
        <fullName evidence="1">Uncharacterized protein</fullName>
    </submittedName>
</protein>
<dbReference type="InterPro" id="IPR013321">
    <property type="entry name" value="Arc_rbn_hlx_hlx"/>
</dbReference>
<keyword evidence="2" id="KW-1185">Reference proteome</keyword>
<dbReference type="InterPro" id="IPR010985">
    <property type="entry name" value="Ribbon_hlx_hlx"/>
</dbReference>
<dbReference type="SUPFAM" id="SSF47598">
    <property type="entry name" value="Ribbon-helix-helix"/>
    <property type="match status" value="1"/>
</dbReference>
<reference evidence="1 2" key="1">
    <citation type="journal article" date="2006" name="Extremophiles">
        <title>Characterization of Exiguobacterium isolates from the Siberian permafrost. Description of Exiguobacterium sibiricum sp. nov.</title>
        <authorList>
            <person name="Rodrigues D.F."/>
            <person name="Goris J."/>
            <person name="Vishnivetskaya T."/>
            <person name="Gilichinsky D."/>
            <person name="Thomashow M.F."/>
            <person name="Tiedje J.M."/>
        </authorList>
    </citation>
    <scope>NUCLEOTIDE SEQUENCE [LARGE SCALE GENOMIC DNA]</scope>
    <source>
        <strain evidence="2">DSM 17290 / CIP 109462 / JCM 13490 / 255-15</strain>
        <plasmid evidence="1">pEXIG01</plasmid>
    </source>
</reference>
<dbReference type="Proteomes" id="UP000001681">
    <property type="component" value="Plasmid pEXIG01"/>
</dbReference>
<dbReference type="OrthoDB" id="2355473at2"/>
<geneLocation type="plasmid" evidence="1 2">
    <name>pEXIG01</name>
</geneLocation>
<keyword evidence="1" id="KW-0614">Plasmid</keyword>
<dbReference type="HOGENOM" id="CLU_1692867_0_0_9"/>
<sequence length="155" mass="18135">MKNMDLTILDVIEFNKQMKFLDVAKTHAPVGREKLREAMKLAGATFDQQTKRWHIQEGHPNEKKRVLDFVQSSRITKPNQEKAQDPLRVDPVTGQSQLDDGYFEIETKPEKIIRKKVSLDLDVTLHKRLKHTALEKDVKLYELIEGILRNYIEKK</sequence>
<proteinExistence type="predicted"/>
<name>B1YMR9_EXIS2</name>
<dbReference type="Gene3D" id="1.10.1220.10">
    <property type="entry name" value="Met repressor-like"/>
    <property type="match status" value="1"/>
</dbReference>
<gene>
    <name evidence="1" type="ordered locus">Exig_3051</name>
</gene>
<reference evidence="1 2" key="2">
    <citation type="submission" date="2008-04" db="EMBL/GenBank/DDBJ databases">
        <title>Complete sequence of plasmid1 of Exiguobacterium sibiricum 255-15.</title>
        <authorList>
            <consortium name="US DOE Joint Genome Institute"/>
            <person name="Copeland A."/>
            <person name="Lucas S."/>
            <person name="Lapidus A."/>
            <person name="Glavina del Rio T."/>
            <person name="Dalin E."/>
            <person name="Tice H."/>
            <person name="Bruce D."/>
            <person name="Goodwin L."/>
            <person name="Pitluck S."/>
            <person name="Kiss H."/>
            <person name="Chertkov O."/>
            <person name="Monk C."/>
            <person name="Brettin T."/>
            <person name="Detter J.C."/>
            <person name="Han C."/>
            <person name="Kuske C.R."/>
            <person name="Schmutz J."/>
            <person name="Larimer F."/>
            <person name="Land M."/>
            <person name="Hauser L."/>
            <person name="Kyrpides N."/>
            <person name="Mikhailova N."/>
            <person name="Vishnivetskaya T."/>
            <person name="Rodrigues D.F."/>
            <person name="Gilichinsky D."/>
            <person name="Tiedje J."/>
            <person name="Richardson P."/>
        </authorList>
    </citation>
    <scope>NUCLEOTIDE SEQUENCE [LARGE SCALE GENOMIC DNA]</scope>
    <source>
        <strain evidence="2">DSM 17290 / CIP 109462 / JCM 13490 / 255-15</strain>
        <plasmid evidence="1 2">pEXIG01</plasmid>
    </source>
</reference>
<dbReference type="AlphaFoldDB" id="B1YMR9"/>
<dbReference type="EMBL" id="CP001023">
    <property type="protein sequence ID" value="ACB62496.1"/>
    <property type="molecule type" value="Genomic_DNA"/>
</dbReference>
<organism evidence="1 2">
    <name type="scientific">Exiguobacterium sibiricum (strain DSM 17290 / CCUG 55495 / CIP 109462 / JCM 13490 / 255-15)</name>
    <dbReference type="NCBI Taxonomy" id="262543"/>
    <lineage>
        <taxon>Bacteria</taxon>
        <taxon>Bacillati</taxon>
        <taxon>Bacillota</taxon>
        <taxon>Bacilli</taxon>
        <taxon>Bacillales</taxon>
        <taxon>Bacillales Family XII. Incertae Sedis</taxon>
        <taxon>Exiguobacterium</taxon>
    </lineage>
</organism>
<dbReference type="KEGG" id="esi:Exig_3051"/>
<dbReference type="GO" id="GO:0006355">
    <property type="term" value="P:regulation of DNA-templated transcription"/>
    <property type="evidence" value="ECO:0007669"/>
    <property type="project" value="InterPro"/>
</dbReference>